<dbReference type="Gene3D" id="3.30.200.20">
    <property type="entry name" value="Phosphorylase Kinase, domain 1"/>
    <property type="match status" value="1"/>
</dbReference>
<dbReference type="Pfam" id="PF00069">
    <property type="entry name" value="Pkinase"/>
    <property type="match status" value="1"/>
</dbReference>
<dbReference type="Pfam" id="PF23457">
    <property type="entry name" value="LysM2_NFP"/>
    <property type="match status" value="1"/>
</dbReference>
<name>A0ABP1BRF0_9BRYO</name>
<evidence type="ECO:0000256" key="4">
    <source>
        <dbReference type="ARBA" id="ARBA00022840"/>
    </source>
</evidence>
<proteinExistence type="predicted"/>
<dbReference type="Gene3D" id="3.10.350.10">
    <property type="entry name" value="LysM domain"/>
    <property type="match status" value="1"/>
</dbReference>
<keyword evidence="1" id="KW-0808">Transferase</keyword>
<dbReference type="InterPro" id="IPR000719">
    <property type="entry name" value="Prot_kinase_dom"/>
</dbReference>
<evidence type="ECO:0000313" key="9">
    <source>
        <dbReference type="Proteomes" id="UP001497522"/>
    </source>
</evidence>
<dbReference type="InterPro" id="IPR011009">
    <property type="entry name" value="Kinase-like_dom_sf"/>
</dbReference>
<dbReference type="Proteomes" id="UP001497522">
    <property type="component" value="Chromosome 6"/>
</dbReference>
<dbReference type="InterPro" id="IPR050528">
    <property type="entry name" value="L-type_Lectin-RKs"/>
</dbReference>
<evidence type="ECO:0000256" key="5">
    <source>
        <dbReference type="PROSITE-ProRule" id="PRU10141"/>
    </source>
</evidence>
<dbReference type="PROSITE" id="PS00107">
    <property type="entry name" value="PROTEIN_KINASE_ATP"/>
    <property type="match status" value="1"/>
</dbReference>
<dbReference type="Gene3D" id="1.10.510.10">
    <property type="entry name" value="Transferase(Phosphotransferase) domain 1"/>
    <property type="match status" value="1"/>
</dbReference>
<feature type="transmembrane region" description="Helical" evidence="6">
    <location>
        <begin position="243"/>
        <end position="265"/>
    </location>
</feature>
<dbReference type="EMBL" id="OZ023707">
    <property type="protein sequence ID" value="CAK9878620.1"/>
    <property type="molecule type" value="Genomic_DNA"/>
</dbReference>
<protein>
    <recommendedName>
        <fullName evidence="7">Protein kinase domain-containing protein</fullName>
    </recommendedName>
</protein>
<evidence type="ECO:0000256" key="1">
    <source>
        <dbReference type="ARBA" id="ARBA00022679"/>
    </source>
</evidence>
<dbReference type="PROSITE" id="PS00108">
    <property type="entry name" value="PROTEIN_KINASE_ST"/>
    <property type="match status" value="1"/>
</dbReference>
<dbReference type="PROSITE" id="PS50011">
    <property type="entry name" value="PROTEIN_KINASE_DOM"/>
    <property type="match status" value="1"/>
</dbReference>
<reference evidence="8" key="1">
    <citation type="submission" date="2024-03" db="EMBL/GenBank/DDBJ databases">
        <authorList>
            <consortium name="ELIXIR-Norway"/>
            <consortium name="Elixir Norway"/>
        </authorList>
    </citation>
    <scope>NUCLEOTIDE SEQUENCE</scope>
</reference>
<keyword evidence="6" id="KW-0812">Transmembrane</keyword>
<evidence type="ECO:0000256" key="2">
    <source>
        <dbReference type="ARBA" id="ARBA00022741"/>
    </source>
</evidence>
<gene>
    <name evidence="8" type="ORF">CSSPJE1EN2_LOCUS20406</name>
</gene>
<dbReference type="InterPro" id="IPR008271">
    <property type="entry name" value="Ser/Thr_kinase_AS"/>
</dbReference>
<keyword evidence="6" id="KW-1133">Transmembrane helix</keyword>
<evidence type="ECO:0000313" key="8">
    <source>
        <dbReference type="EMBL" id="CAK9878620.1"/>
    </source>
</evidence>
<dbReference type="SMART" id="SM00220">
    <property type="entry name" value="S_TKc"/>
    <property type="match status" value="1"/>
</dbReference>
<sequence length="633" mass="70249">MLHGSNAQQAYNNVNGYTCTAAESQGCTSYTLYRTQSSKEDLTTVSTLFNTPTSIIAGISGLNLTTSSLPVGTPLYIPLACNCVQNNYTGNVSRTYQAISVSKQIVSGNTFWLIANNTYAGLTTYQAIEAANPTLVPTDLQIGSQVTIPLRCACPSTTQNGTKILLSFVLFPNENFSIVSSYFNVSYTDLGTANEITVSTPLQPFSTLLIPLVNLPPLSSIKFISRNPPSTSFPSSKLKKRRVVLVVLITIVLISVGSSLGVLFFKKKLWRQLQLVDVSRNIVQYSFDDLEGLSKGPHKFSYKELKIATNSFNPQHLLGRGGFGSVYKGTLRDTGVMIAVKKIDQNSKQGGREFFAEVSIISRIKHRNLVQLQGWCCERGQLMIVYDYMPNKSLDKILFHDHEDKIIDFTWDLRNNVLIGVASALAYLHEEWEQCVVHRDVKPSNVMLDQDFNPRLGDFGLARLITPSKNGQTTMLAGTIGYMAPKLATTCKATTNSDVFSYGILALEVVSGRHIFDTKVPEEEMNLLDWVWKCYENEELFKVVDAKLMFNTLEEGPIRMALLLGLLCTHPDPNARPTMGYVRQVLVGNANLPTLPLHKPIASYSSMNVTMFHDSINSLQQESSNKSFELNEF</sequence>
<evidence type="ECO:0000256" key="3">
    <source>
        <dbReference type="ARBA" id="ARBA00022777"/>
    </source>
</evidence>
<accession>A0ABP1BRF0</accession>
<evidence type="ECO:0000256" key="6">
    <source>
        <dbReference type="SAM" id="Phobius"/>
    </source>
</evidence>
<evidence type="ECO:0000259" key="7">
    <source>
        <dbReference type="PROSITE" id="PS50011"/>
    </source>
</evidence>
<dbReference type="PANTHER" id="PTHR27007">
    <property type="match status" value="1"/>
</dbReference>
<keyword evidence="2 5" id="KW-0547">Nucleotide-binding</keyword>
<keyword evidence="6" id="KW-0472">Membrane</keyword>
<dbReference type="InterPro" id="IPR017441">
    <property type="entry name" value="Protein_kinase_ATP_BS"/>
</dbReference>
<keyword evidence="9" id="KW-1185">Reference proteome</keyword>
<keyword evidence="4 5" id="KW-0067">ATP-binding</keyword>
<dbReference type="Pfam" id="PF23446">
    <property type="entry name" value="LysM1_NFP_LYK"/>
    <property type="match status" value="1"/>
</dbReference>
<dbReference type="InterPro" id="IPR056561">
    <property type="entry name" value="NFP_LYK_LysM1"/>
</dbReference>
<feature type="binding site" evidence="5">
    <location>
        <position position="342"/>
    </location>
    <ligand>
        <name>ATP</name>
        <dbReference type="ChEBI" id="CHEBI:30616"/>
    </ligand>
</feature>
<organism evidence="8 9">
    <name type="scientific">Sphagnum jensenii</name>
    <dbReference type="NCBI Taxonomy" id="128206"/>
    <lineage>
        <taxon>Eukaryota</taxon>
        <taxon>Viridiplantae</taxon>
        <taxon>Streptophyta</taxon>
        <taxon>Embryophyta</taxon>
        <taxon>Bryophyta</taxon>
        <taxon>Sphagnophytina</taxon>
        <taxon>Sphagnopsida</taxon>
        <taxon>Sphagnales</taxon>
        <taxon>Sphagnaceae</taxon>
        <taxon>Sphagnum</taxon>
    </lineage>
</organism>
<feature type="domain" description="Protein kinase" evidence="7">
    <location>
        <begin position="312"/>
        <end position="595"/>
    </location>
</feature>
<keyword evidence="3" id="KW-0418">Kinase</keyword>
<dbReference type="CDD" id="cd14066">
    <property type="entry name" value="STKc_IRAK"/>
    <property type="match status" value="1"/>
</dbReference>
<dbReference type="InterPro" id="IPR059143">
    <property type="entry name" value="NFP_LysM2"/>
</dbReference>
<dbReference type="InterPro" id="IPR036779">
    <property type="entry name" value="LysM_dom_sf"/>
</dbReference>
<dbReference type="SUPFAM" id="SSF56112">
    <property type="entry name" value="Protein kinase-like (PK-like)"/>
    <property type="match status" value="1"/>
</dbReference>